<dbReference type="PANTHER" id="PTHR46667">
    <property type="entry name" value="OS05G0182700 PROTEIN"/>
    <property type="match status" value="1"/>
</dbReference>
<accession>A0A498I834</accession>
<evidence type="ECO:0000313" key="3">
    <source>
        <dbReference type="EMBL" id="RXH79596.1"/>
    </source>
</evidence>
<reference evidence="3 4" key="1">
    <citation type="submission" date="2018-10" db="EMBL/GenBank/DDBJ databases">
        <title>A high-quality apple genome assembly.</title>
        <authorList>
            <person name="Hu J."/>
        </authorList>
    </citation>
    <scope>NUCLEOTIDE SEQUENCE [LARGE SCALE GENOMIC DNA]</scope>
    <source>
        <strain evidence="4">cv. HFTH1</strain>
        <tissue evidence="3">Young leaf</tissue>
    </source>
</reference>
<keyword evidence="4" id="KW-1185">Reference proteome</keyword>
<keyword evidence="1" id="KW-0863">Zinc-finger</keyword>
<proteinExistence type="predicted"/>
<comment type="caution">
    <text evidence="3">The sequence shown here is derived from an EMBL/GenBank/DDBJ whole genome shotgun (WGS) entry which is preliminary data.</text>
</comment>
<evidence type="ECO:0000313" key="4">
    <source>
        <dbReference type="Proteomes" id="UP000290289"/>
    </source>
</evidence>
<sequence length="734" mass="81806">MSTHKEGKRRVLSNFQPHARRQCSNATRLSHCQSRLQPARSRSFCFSCQMSSLCCSGLALQWRHRSVRFFLFLRSNTRTSCSRSSITFVPRVTSSSTNDDAVSAPKPPQLGYDPSEDLFGLEANSKPRNVSLGARKPRSWFGPNGQYIRELPCPSCRGRGYTPCSECGIERSRSDCSQCVGKGIMTCRQCSGECVIWEESIDERPWEKARSISPLRVKEDDEVDNLDIKLVKRKSKRVYQSPPPEVGQKISRSLKSLNAKTGLFSKRMKIIHRDPMLHAQRVAAIKKAKGTAAARKHTSEALKAFFSDPENRRKRSISMTGVKFYCRNCGREGHRRHYCPELKGGLINRQFTCGICGEKGHNRRTCPKSRLMSSHKSGVRRHHHCKICGQRGHNRRTCPKLIGAKVKLGSRRTYKCRMCQENGHNSRTCPNRFSGIGVSKILILAGAGYTGTILLKNGKLSELLGELQSLLNGSGEHADGDYDSLTAQISRMTAEIRQIGSSRGGGTVFVNGNGSQIGNMTSLIMPAATLGAVGYGYMWWKGLKFSDMMYVTKRGMATAVENLTKNLDNVKEAVAKAKKHLTQRIQHVDDKMAEQNELSRSIKEDVAGVQHSLTDIDYDLSRLQSMVSGLDHKMGSLEQKQDLANLGVIYLVNFVDGKKVEMPKTLQKQLENSGKSRGRLLSYSDTSGLMGLKEIADSLSETLNPSTDAIVKDDTEMTGEYQKNNLIRSVSTRC</sequence>
<dbReference type="Proteomes" id="UP000290289">
    <property type="component" value="Chromosome 13"/>
</dbReference>
<keyword evidence="1" id="KW-0479">Metal-binding</keyword>
<feature type="domain" description="CCHC-type" evidence="2">
    <location>
        <begin position="326"/>
        <end position="341"/>
    </location>
</feature>
<organism evidence="3 4">
    <name type="scientific">Malus domestica</name>
    <name type="common">Apple</name>
    <name type="synonym">Pyrus malus</name>
    <dbReference type="NCBI Taxonomy" id="3750"/>
    <lineage>
        <taxon>Eukaryota</taxon>
        <taxon>Viridiplantae</taxon>
        <taxon>Streptophyta</taxon>
        <taxon>Embryophyta</taxon>
        <taxon>Tracheophyta</taxon>
        <taxon>Spermatophyta</taxon>
        <taxon>Magnoliopsida</taxon>
        <taxon>eudicotyledons</taxon>
        <taxon>Gunneridae</taxon>
        <taxon>Pentapetalae</taxon>
        <taxon>rosids</taxon>
        <taxon>fabids</taxon>
        <taxon>Rosales</taxon>
        <taxon>Rosaceae</taxon>
        <taxon>Amygdaloideae</taxon>
        <taxon>Maleae</taxon>
        <taxon>Malus</taxon>
    </lineage>
</organism>
<dbReference type="SMART" id="SM00343">
    <property type="entry name" value="ZnF_C2HC"/>
    <property type="match status" value="4"/>
</dbReference>
<dbReference type="PROSITE" id="PS50158">
    <property type="entry name" value="ZF_CCHC"/>
    <property type="match status" value="3"/>
</dbReference>
<keyword evidence="1" id="KW-0862">Zinc</keyword>
<dbReference type="PANTHER" id="PTHR46667:SF6">
    <property type="entry name" value="OS01G0185100 PROTEIN"/>
    <property type="match status" value="1"/>
</dbReference>
<dbReference type="AlphaFoldDB" id="A0A498I834"/>
<dbReference type="GO" id="GO:0008270">
    <property type="term" value="F:zinc ion binding"/>
    <property type="evidence" value="ECO:0007669"/>
    <property type="project" value="UniProtKB-KW"/>
</dbReference>
<evidence type="ECO:0000256" key="1">
    <source>
        <dbReference type="PROSITE-ProRule" id="PRU00047"/>
    </source>
</evidence>
<protein>
    <recommendedName>
        <fullName evidence="2">CCHC-type domain-containing protein</fullName>
    </recommendedName>
</protein>
<feature type="domain" description="CCHC-type" evidence="2">
    <location>
        <begin position="353"/>
        <end position="368"/>
    </location>
</feature>
<name>A0A498I834_MALDO</name>
<dbReference type="STRING" id="3750.A0A498I834"/>
<dbReference type="GO" id="GO:0003676">
    <property type="term" value="F:nucleic acid binding"/>
    <property type="evidence" value="ECO:0007669"/>
    <property type="project" value="InterPro"/>
</dbReference>
<dbReference type="SUPFAM" id="SSF57756">
    <property type="entry name" value="Retrovirus zinc finger-like domains"/>
    <property type="match status" value="2"/>
</dbReference>
<dbReference type="Pfam" id="PF07889">
    <property type="entry name" value="DUF1664"/>
    <property type="match status" value="1"/>
</dbReference>
<dbReference type="InterPro" id="IPR012458">
    <property type="entry name" value="DUF1664"/>
</dbReference>
<evidence type="ECO:0000259" key="2">
    <source>
        <dbReference type="PROSITE" id="PS50158"/>
    </source>
</evidence>
<feature type="domain" description="CCHC-type" evidence="2">
    <location>
        <begin position="385"/>
        <end position="400"/>
    </location>
</feature>
<dbReference type="InterPro" id="IPR001878">
    <property type="entry name" value="Znf_CCHC"/>
</dbReference>
<dbReference type="Gene3D" id="4.10.60.10">
    <property type="entry name" value="Zinc finger, CCHC-type"/>
    <property type="match status" value="2"/>
</dbReference>
<dbReference type="EMBL" id="RDQH01000339">
    <property type="protein sequence ID" value="RXH79596.1"/>
    <property type="molecule type" value="Genomic_DNA"/>
</dbReference>
<dbReference type="InterPro" id="IPR036875">
    <property type="entry name" value="Znf_CCHC_sf"/>
</dbReference>
<gene>
    <name evidence="3" type="ORF">DVH24_040743</name>
</gene>